<dbReference type="Gene3D" id="3.90.180.10">
    <property type="entry name" value="Medium-chain alcohol dehydrogenases, catalytic domain"/>
    <property type="match status" value="1"/>
</dbReference>
<keyword evidence="7" id="KW-0560">Oxidoreductase</keyword>
<dbReference type="Pfam" id="PF00226">
    <property type="entry name" value="DnaJ"/>
    <property type="match status" value="1"/>
</dbReference>
<evidence type="ECO:0000256" key="9">
    <source>
        <dbReference type="ARBA" id="ARBA00023128"/>
    </source>
</evidence>
<dbReference type="InterPro" id="IPR036869">
    <property type="entry name" value="J_dom_sf"/>
</dbReference>
<keyword evidence="9" id="KW-0496">Mitochondrion</keyword>
<evidence type="ECO:0000313" key="15">
    <source>
        <dbReference type="EnsemblProtists" id="EOD25744"/>
    </source>
</evidence>
<dbReference type="HOGENOM" id="CLU_405701_0_0_1"/>
<dbReference type="SMART" id="SM00271">
    <property type="entry name" value="DnaJ"/>
    <property type="match status" value="1"/>
</dbReference>
<dbReference type="Gene3D" id="1.10.150.50">
    <property type="entry name" value="Transcription Factor, Ets-1"/>
    <property type="match status" value="1"/>
</dbReference>
<dbReference type="RefSeq" id="XP_005778173.1">
    <property type="nucleotide sequence ID" value="XM_005778116.1"/>
</dbReference>
<dbReference type="CDD" id="cd06257">
    <property type="entry name" value="DnaJ"/>
    <property type="match status" value="1"/>
</dbReference>
<feature type="domain" description="J" evidence="14">
    <location>
        <begin position="5"/>
        <end position="66"/>
    </location>
</feature>
<dbReference type="InterPro" id="IPR020843">
    <property type="entry name" value="ER"/>
</dbReference>
<organism evidence="15 16">
    <name type="scientific">Emiliania huxleyi (strain CCMP1516)</name>
    <dbReference type="NCBI Taxonomy" id="280463"/>
    <lineage>
        <taxon>Eukaryota</taxon>
        <taxon>Haptista</taxon>
        <taxon>Haptophyta</taxon>
        <taxon>Prymnesiophyceae</taxon>
        <taxon>Isochrysidales</taxon>
        <taxon>Noelaerhabdaceae</taxon>
        <taxon>Emiliania</taxon>
    </lineage>
</organism>
<dbReference type="InterPro" id="IPR011032">
    <property type="entry name" value="GroES-like_sf"/>
</dbReference>
<evidence type="ECO:0000256" key="12">
    <source>
        <dbReference type="ARBA" id="ARBA00048843"/>
    </source>
</evidence>
<dbReference type="EnsemblProtists" id="EOD25744">
    <property type="protein sequence ID" value="EOD25744"/>
    <property type="gene ID" value="EMIHUDRAFT_435158"/>
</dbReference>
<evidence type="ECO:0000256" key="8">
    <source>
        <dbReference type="ARBA" id="ARBA00023098"/>
    </source>
</evidence>
<dbReference type="GO" id="GO:0006633">
    <property type="term" value="P:fatty acid biosynthetic process"/>
    <property type="evidence" value="ECO:0007669"/>
    <property type="project" value="UniProtKB-KW"/>
</dbReference>
<evidence type="ECO:0000256" key="2">
    <source>
        <dbReference type="ARBA" id="ARBA00010371"/>
    </source>
</evidence>
<evidence type="ECO:0000256" key="4">
    <source>
        <dbReference type="ARBA" id="ARBA00022832"/>
    </source>
</evidence>
<dbReference type="Gene3D" id="3.40.50.720">
    <property type="entry name" value="NAD(P)-binding Rossmann-like Domain"/>
    <property type="match status" value="1"/>
</dbReference>
<dbReference type="PANTHER" id="PTHR43981">
    <property type="entry name" value="ENOYL-[ACYL-CARRIER-PROTEIN] REDUCTASE, MITOCHONDRIAL"/>
    <property type="match status" value="1"/>
</dbReference>
<dbReference type="eggNOG" id="KOG0714">
    <property type="taxonomic scope" value="Eukaryota"/>
</dbReference>
<evidence type="ECO:0000256" key="10">
    <source>
        <dbReference type="ARBA" id="ARBA00023160"/>
    </source>
</evidence>
<name>A0A0D3JQF9_EMIH1</name>
<dbReference type="PRINTS" id="PR00625">
    <property type="entry name" value="JDOMAIN"/>
</dbReference>
<reference evidence="16" key="1">
    <citation type="journal article" date="2013" name="Nature">
        <title>Pan genome of the phytoplankton Emiliania underpins its global distribution.</title>
        <authorList>
            <person name="Read B.A."/>
            <person name="Kegel J."/>
            <person name="Klute M.J."/>
            <person name="Kuo A."/>
            <person name="Lefebvre S.C."/>
            <person name="Maumus F."/>
            <person name="Mayer C."/>
            <person name="Miller J."/>
            <person name="Monier A."/>
            <person name="Salamov A."/>
            <person name="Young J."/>
            <person name="Aguilar M."/>
            <person name="Claverie J.M."/>
            <person name="Frickenhaus S."/>
            <person name="Gonzalez K."/>
            <person name="Herman E.K."/>
            <person name="Lin Y.C."/>
            <person name="Napier J."/>
            <person name="Ogata H."/>
            <person name="Sarno A.F."/>
            <person name="Shmutz J."/>
            <person name="Schroeder D."/>
            <person name="de Vargas C."/>
            <person name="Verret F."/>
            <person name="von Dassow P."/>
            <person name="Valentin K."/>
            <person name="Van de Peer Y."/>
            <person name="Wheeler G."/>
            <person name="Dacks J.B."/>
            <person name="Delwiche C.F."/>
            <person name="Dyhrman S.T."/>
            <person name="Glockner G."/>
            <person name="John U."/>
            <person name="Richards T."/>
            <person name="Worden A.Z."/>
            <person name="Zhang X."/>
            <person name="Grigoriev I.V."/>
            <person name="Allen A.E."/>
            <person name="Bidle K."/>
            <person name="Borodovsky M."/>
            <person name="Bowler C."/>
            <person name="Brownlee C."/>
            <person name="Cock J.M."/>
            <person name="Elias M."/>
            <person name="Gladyshev V.N."/>
            <person name="Groth M."/>
            <person name="Guda C."/>
            <person name="Hadaegh A."/>
            <person name="Iglesias-Rodriguez M.D."/>
            <person name="Jenkins J."/>
            <person name="Jones B.M."/>
            <person name="Lawson T."/>
            <person name="Leese F."/>
            <person name="Lindquist E."/>
            <person name="Lobanov A."/>
            <person name="Lomsadze A."/>
            <person name="Malik S.B."/>
            <person name="Marsh M.E."/>
            <person name="Mackinder L."/>
            <person name="Mock T."/>
            <person name="Mueller-Roeber B."/>
            <person name="Pagarete A."/>
            <person name="Parker M."/>
            <person name="Probert I."/>
            <person name="Quesneville H."/>
            <person name="Raines C."/>
            <person name="Rensing S.A."/>
            <person name="Riano-Pachon D.M."/>
            <person name="Richier S."/>
            <person name="Rokitta S."/>
            <person name="Shiraiwa Y."/>
            <person name="Soanes D.M."/>
            <person name="van der Giezen M."/>
            <person name="Wahlund T.M."/>
            <person name="Williams B."/>
            <person name="Wilson W."/>
            <person name="Wolfe G."/>
            <person name="Wurch L.L."/>
        </authorList>
    </citation>
    <scope>NUCLEOTIDE SEQUENCE</scope>
</reference>
<comment type="subcellular location">
    <subcellularLocation>
        <location evidence="1">Mitochondrion</location>
    </subcellularLocation>
</comment>
<dbReference type="PANTHER" id="PTHR43981:SF2">
    <property type="entry name" value="ENOYL-[ACYL-CARRIER-PROTEIN] REDUCTASE, MITOCHONDRIAL"/>
    <property type="match status" value="1"/>
</dbReference>
<dbReference type="CDD" id="cd08290">
    <property type="entry name" value="ETR"/>
    <property type="match status" value="1"/>
</dbReference>
<protein>
    <recommendedName>
        <fullName evidence="11">enoyl-[acyl-carrier-protein] reductase</fullName>
        <ecNumber evidence="11">1.3.1.104</ecNumber>
    </recommendedName>
</protein>
<evidence type="ECO:0000256" key="3">
    <source>
        <dbReference type="ARBA" id="ARBA00022516"/>
    </source>
</evidence>
<keyword evidence="6" id="KW-0809">Transit peptide</keyword>
<keyword evidence="5" id="KW-0521">NADP</keyword>
<dbReference type="KEGG" id="ehx:EMIHUDRAFT_435158"/>
<dbReference type="Proteomes" id="UP000013827">
    <property type="component" value="Unassembled WGS sequence"/>
</dbReference>
<dbReference type="EC" id="1.3.1.104" evidence="11"/>
<dbReference type="Pfam" id="PF00107">
    <property type="entry name" value="ADH_zinc_N"/>
    <property type="match status" value="1"/>
</dbReference>
<proteinExistence type="inferred from homology"/>
<comment type="catalytic activity">
    <reaction evidence="12">
        <text>a 2,3-saturated acyl-[ACP] + NADP(+) = a (2E)-enoyl-[ACP] + NADPH + H(+)</text>
        <dbReference type="Rhea" id="RHEA:22564"/>
        <dbReference type="Rhea" id="RHEA-COMP:9925"/>
        <dbReference type="Rhea" id="RHEA-COMP:9926"/>
        <dbReference type="ChEBI" id="CHEBI:15378"/>
        <dbReference type="ChEBI" id="CHEBI:57783"/>
        <dbReference type="ChEBI" id="CHEBI:58349"/>
        <dbReference type="ChEBI" id="CHEBI:78784"/>
        <dbReference type="ChEBI" id="CHEBI:78785"/>
        <dbReference type="EC" id="1.3.1.104"/>
    </reaction>
</comment>
<dbReference type="Pfam" id="PF00536">
    <property type="entry name" value="SAM_1"/>
    <property type="match status" value="1"/>
</dbReference>
<dbReference type="CDD" id="cd09487">
    <property type="entry name" value="SAM_superfamily"/>
    <property type="match status" value="1"/>
</dbReference>
<dbReference type="SUPFAM" id="SSF51735">
    <property type="entry name" value="NAD(P)-binding Rossmann-fold domains"/>
    <property type="match status" value="1"/>
</dbReference>
<dbReference type="SUPFAM" id="SSF47769">
    <property type="entry name" value="SAM/Pointed domain"/>
    <property type="match status" value="1"/>
</dbReference>
<feature type="region of interest" description="Disordered" evidence="13">
    <location>
        <begin position="552"/>
        <end position="589"/>
    </location>
</feature>
<dbReference type="PROSITE" id="PS50076">
    <property type="entry name" value="DNAJ_2"/>
    <property type="match status" value="1"/>
</dbReference>
<dbReference type="InterPro" id="IPR001623">
    <property type="entry name" value="DnaJ_domain"/>
</dbReference>
<evidence type="ECO:0000256" key="11">
    <source>
        <dbReference type="ARBA" id="ARBA00038963"/>
    </source>
</evidence>
<evidence type="ECO:0000256" key="13">
    <source>
        <dbReference type="SAM" id="MobiDB-lite"/>
    </source>
</evidence>
<evidence type="ECO:0000256" key="5">
    <source>
        <dbReference type="ARBA" id="ARBA00022857"/>
    </source>
</evidence>
<keyword evidence="3" id="KW-0444">Lipid biosynthesis</keyword>
<accession>A0A0D3JQF9</accession>
<dbReference type="InterPro" id="IPR001660">
    <property type="entry name" value="SAM"/>
</dbReference>
<evidence type="ECO:0000259" key="14">
    <source>
        <dbReference type="PROSITE" id="PS50076"/>
    </source>
</evidence>
<dbReference type="GO" id="GO:0005739">
    <property type="term" value="C:mitochondrion"/>
    <property type="evidence" value="ECO:0007669"/>
    <property type="project" value="UniProtKB-SubCell"/>
</dbReference>
<dbReference type="eggNOG" id="KOG0025">
    <property type="taxonomic scope" value="Eukaryota"/>
</dbReference>
<evidence type="ECO:0000256" key="1">
    <source>
        <dbReference type="ARBA" id="ARBA00004173"/>
    </source>
</evidence>
<keyword evidence="4" id="KW-0276">Fatty acid metabolism</keyword>
<dbReference type="InterPro" id="IPR013149">
    <property type="entry name" value="ADH-like_C"/>
</dbReference>
<dbReference type="InterPro" id="IPR036291">
    <property type="entry name" value="NAD(P)-bd_dom_sf"/>
</dbReference>
<feature type="compositionally biased region" description="Low complexity" evidence="13">
    <location>
        <begin position="555"/>
        <end position="581"/>
    </location>
</feature>
<keyword evidence="8" id="KW-0443">Lipid metabolism</keyword>
<dbReference type="InterPro" id="IPR013761">
    <property type="entry name" value="SAM/pointed_sf"/>
</dbReference>
<evidence type="ECO:0000256" key="6">
    <source>
        <dbReference type="ARBA" id="ARBA00022946"/>
    </source>
</evidence>
<dbReference type="GeneID" id="17271290"/>
<dbReference type="AlphaFoldDB" id="A0A0D3JQF9"/>
<reference evidence="15" key="2">
    <citation type="submission" date="2024-10" db="UniProtKB">
        <authorList>
            <consortium name="EnsemblProtists"/>
        </authorList>
    </citation>
    <scope>IDENTIFICATION</scope>
</reference>
<comment type="similarity">
    <text evidence="2">Belongs to the zinc-containing alcohol dehydrogenase family. Quinone oxidoreductase subfamily.</text>
</comment>
<dbReference type="InterPro" id="IPR051034">
    <property type="entry name" value="Mito_Enoyl-ACP_Reductase"/>
</dbReference>
<keyword evidence="16" id="KW-1185">Reference proteome</keyword>
<keyword evidence="10" id="KW-0275">Fatty acid biosynthesis</keyword>
<dbReference type="Gene3D" id="1.10.287.110">
    <property type="entry name" value="DnaJ domain"/>
    <property type="match status" value="1"/>
</dbReference>
<dbReference type="SUPFAM" id="SSF46565">
    <property type="entry name" value="Chaperone J-domain"/>
    <property type="match status" value="1"/>
</dbReference>
<dbReference type="PaxDb" id="2903-EOD25744"/>
<evidence type="ECO:0000313" key="16">
    <source>
        <dbReference type="Proteomes" id="UP000013827"/>
    </source>
</evidence>
<dbReference type="STRING" id="2903.R1EXY9"/>
<dbReference type="SUPFAM" id="SSF50129">
    <property type="entry name" value="GroES-like"/>
    <property type="match status" value="1"/>
</dbReference>
<sequence>MAPPDFYALLGVDRAATNEQVRNAYRDCAMQHHPDRGGDPAVWSALQRAYDTLSDPQKRAVYDRTKQDGSVGAEKAFGQAFAEKGEGAAQQRGLSIEAEMAEAKGKGSTLAAAGFDMSHAQGFEAWMRNQKGMGKQSFYTAEDLLRSRQYGNIEATESTAQPLPALSATAVRFDAHGPPEEVLYVDRACSLPDKLAHGEVLVHMLAACVTDEDLLRVQTPLTVLNDFPPFNRTNNKWEAVPLPATAGVEGVGVVIATAKNVPTLKDHPLEVKDWVLLRPEARRRPAGCWSTMAVVESSMLIKVPAQLMPVRHLACSRSLCTAYRLLEDYGSLRPGDTIIQNAADLPVGQAVVQLCKMLKIRSINLVPDDEAFEQTKELLVQLGASHVLRDNAKVGEFIDALGQMMPRLGIDSLGGEAGKRMSVALRPGGQLVMHSLQTGQVPTISPSLLMYQQISLHGFNMAQWVDENGVEAYKDMLNTIGELVQAGNLELATAEAPVRGMEPSALKAALSSHRRGAAGRPRERSVLVLGSEAAANEVYFELQASIRSMYGADEPQTPAAGAPPAQSAAPPLQSPVAASPQRPRASERWGDAAEMLAELSLSQYASAFEEEEMTSIELLEDIVSRGDGEKELMDALKEMGIKKMGHRQAIVGAVVGKL</sequence>
<dbReference type="GO" id="GO:0141148">
    <property type="term" value="F:enoyl-[acyl-carrier-protein] reductase (NADPH) activity"/>
    <property type="evidence" value="ECO:0007669"/>
    <property type="project" value="UniProtKB-EC"/>
</dbReference>
<dbReference type="SMART" id="SM00829">
    <property type="entry name" value="PKS_ER"/>
    <property type="match status" value="1"/>
</dbReference>
<evidence type="ECO:0000256" key="7">
    <source>
        <dbReference type="ARBA" id="ARBA00023002"/>
    </source>
</evidence>